<dbReference type="GO" id="GO:0060271">
    <property type="term" value="P:cilium assembly"/>
    <property type="evidence" value="ECO:0007669"/>
    <property type="project" value="UniProtKB-UniRule"/>
</dbReference>
<dbReference type="InterPro" id="IPR048256">
    <property type="entry name" value="Tektin-like"/>
</dbReference>
<comment type="function">
    <text evidence="9">Microtubule inner protein (MIP) part of the dynein-decorated doublet microtubules (DMTs) in cilia and flagellar axoneme. Forms filamentous polymers in the walls of ciliary and flagellar microtubules.</text>
</comment>
<evidence type="ECO:0000256" key="8">
    <source>
        <dbReference type="ARBA" id="ARBA00023273"/>
    </source>
</evidence>
<keyword evidence="5 11" id="KW-0175">Coiled coil</keyword>
<keyword evidence="6 10" id="KW-0969">Cilium</keyword>
<dbReference type="Pfam" id="PF03148">
    <property type="entry name" value="Tektin"/>
    <property type="match status" value="1"/>
</dbReference>
<name>A0AAD7YVW4_MYTSE</name>
<comment type="similarity">
    <text evidence="2 10">Belongs to the tektin family.</text>
</comment>
<evidence type="ECO:0000256" key="11">
    <source>
        <dbReference type="SAM" id="Coils"/>
    </source>
</evidence>
<dbReference type="GO" id="GO:0005634">
    <property type="term" value="C:nucleus"/>
    <property type="evidence" value="ECO:0007669"/>
    <property type="project" value="TreeGrafter"/>
</dbReference>
<reference evidence="13" key="1">
    <citation type="submission" date="2023-03" db="EMBL/GenBank/DDBJ databases">
        <title>Chromosome-level genomes of two armyworms, Mythimna separata and Mythimna loreyi, provide insights into the biosynthesis and reception of sex pheromones.</title>
        <authorList>
            <person name="Zhao H."/>
        </authorList>
    </citation>
    <scope>NUCLEOTIDE SEQUENCE</scope>
    <source>
        <strain evidence="13">BeijingLab</strain>
        <tissue evidence="13">Pupa</tissue>
    </source>
</reference>
<feature type="compositionally biased region" description="Acidic residues" evidence="12">
    <location>
        <begin position="419"/>
        <end position="450"/>
    </location>
</feature>
<dbReference type="PANTHER" id="PTHR19960:SF25">
    <property type="entry name" value="TEKTIN-1"/>
    <property type="match status" value="1"/>
</dbReference>
<evidence type="ECO:0000313" key="14">
    <source>
        <dbReference type="Proteomes" id="UP001231518"/>
    </source>
</evidence>
<protein>
    <recommendedName>
        <fullName evidence="10">Tektin</fullName>
    </recommendedName>
</protein>
<dbReference type="InterPro" id="IPR000435">
    <property type="entry name" value="Tektins"/>
</dbReference>
<dbReference type="GO" id="GO:0015630">
    <property type="term" value="C:microtubule cytoskeleton"/>
    <property type="evidence" value="ECO:0007669"/>
    <property type="project" value="UniProtKB-UniRule"/>
</dbReference>
<keyword evidence="8 10" id="KW-0966">Cell projection</keyword>
<dbReference type="PANTHER" id="PTHR19960">
    <property type="entry name" value="TEKTIN"/>
    <property type="match status" value="1"/>
</dbReference>
<accession>A0AAD7YVW4</accession>
<evidence type="ECO:0000256" key="9">
    <source>
        <dbReference type="ARBA" id="ARBA00045224"/>
    </source>
</evidence>
<dbReference type="Proteomes" id="UP001231518">
    <property type="component" value="Chromosome 19"/>
</dbReference>
<proteinExistence type="inferred from homology"/>
<evidence type="ECO:0000256" key="1">
    <source>
        <dbReference type="ARBA" id="ARBA00004611"/>
    </source>
</evidence>
<evidence type="ECO:0000256" key="4">
    <source>
        <dbReference type="ARBA" id="ARBA00022846"/>
    </source>
</evidence>
<feature type="compositionally biased region" description="Polar residues" evidence="12">
    <location>
        <begin position="379"/>
        <end position="390"/>
    </location>
</feature>
<comment type="caution">
    <text evidence="13">The sequence shown here is derived from an EMBL/GenBank/DDBJ whole genome shotgun (WGS) entry which is preliminary data.</text>
</comment>
<keyword evidence="7" id="KW-0206">Cytoskeleton</keyword>
<evidence type="ECO:0000256" key="7">
    <source>
        <dbReference type="ARBA" id="ARBA00023212"/>
    </source>
</evidence>
<evidence type="ECO:0000256" key="3">
    <source>
        <dbReference type="ARBA" id="ARBA00022490"/>
    </source>
</evidence>
<feature type="coiled-coil region" evidence="11">
    <location>
        <begin position="271"/>
        <end position="339"/>
    </location>
</feature>
<organism evidence="13 14">
    <name type="scientific">Mythimna separata</name>
    <name type="common">Oriental armyworm</name>
    <name type="synonym">Pseudaletia separata</name>
    <dbReference type="NCBI Taxonomy" id="271217"/>
    <lineage>
        <taxon>Eukaryota</taxon>
        <taxon>Metazoa</taxon>
        <taxon>Ecdysozoa</taxon>
        <taxon>Arthropoda</taxon>
        <taxon>Hexapoda</taxon>
        <taxon>Insecta</taxon>
        <taxon>Pterygota</taxon>
        <taxon>Neoptera</taxon>
        <taxon>Endopterygota</taxon>
        <taxon>Lepidoptera</taxon>
        <taxon>Glossata</taxon>
        <taxon>Ditrysia</taxon>
        <taxon>Noctuoidea</taxon>
        <taxon>Noctuidae</taxon>
        <taxon>Noctuinae</taxon>
        <taxon>Hadenini</taxon>
        <taxon>Mythimna</taxon>
    </lineage>
</organism>
<keyword evidence="4 10" id="KW-0282">Flagellum</keyword>
<evidence type="ECO:0000256" key="5">
    <source>
        <dbReference type="ARBA" id="ARBA00023054"/>
    </source>
</evidence>
<evidence type="ECO:0000313" key="13">
    <source>
        <dbReference type="EMBL" id="KAJ8728664.1"/>
    </source>
</evidence>
<feature type="region of interest" description="Disordered" evidence="12">
    <location>
        <begin position="379"/>
        <end position="450"/>
    </location>
</feature>
<sequence>MFSDTCYLGSCDLEGLRAQNDRLNAEVVEQVNDAQELAMLNTFAHESNEYQFKTCLQNRISDIASWRWVLEDLTKRLTEASEALRYEHNALSVVISRLHTEIAEHSRDASKPGALSPLTDSVEEAILQEYNFLREQKKKFEALILNLEAQCKSIDKTKKEIVTDVFNKEKALIVEEGCAKITSSPQWRGPCGRRPKKKKASPVTRWENRCMALKTAGLRALSKAIVTRQEVRGARVYLSITAQAYAARADAALRRRLNSNKVKLQDVYWQKEESMRDYQALTAELIEAEKNILETMDQETIIEARLADRTNRPDGELTKDEVDRKLRDELARLRSFEKQMRTNYKRISELQAHIDDSLARIDNVAADLLRVVSLDNARISSRNGEPSTSLPQPPPAHHCPATMAGGCKEQPRIHSPQEESLESIEEVDEREDEEKEQIDTDEDEPYPFDN</sequence>
<evidence type="ECO:0000256" key="12">
    <source>
        <dbReference type="SAM" id="MobiDB-lite"/>
    </source>
</evidence>
<dbReference type="AlphaFoldDB" id="A0AAD7YVW4"/>
<dbReference type="GO" id="GO:0060294">
    <property type="term" value="P:cilium movement involved in cell motility"/>
    <property type="evidence" value="ECO:0007669"/>
    <property type="project" value="UniProtKB-UniRule"/>
</dbReference>
<comment type="subcellular location">
    <subcellularLocation>
        <location evidence="10">Cytoplasm</location>
        <location evidence="10">Cytoskeleton</location>
        <location evidence="10">Cilium axoneme</location>
    </subcellularLocation>
    <subcellularLocation>
        <location evidence="1">Cytoplasm</location>
        <location evidence="1">Cytoskeleton</location>
        <location evidence="1">Flagellum axoneme</location>
    </subcellularLocation>
</comment>
<keyword evidence="3" id="KW-0963">Cytoplasm</keyword>
<evidence type="ECO:0000256" key="2">
    <source>
        <dbReference type="ARBA" id="ARBA00007209"/>
    </source>
</evidence>
<evidence type="ECO:0000256" key="6">
    <source>
        <dbReference type="ARBA" id="ARBA00023069"/>
    </source>
</evidence>
<dbReference type="EMBL" id="JARGEI010000007">
    <property type="protein sequence ID" value="KAJ8728664.1"/>
    <property type="molecule type" value="Genomic_DNA"/>
</dbReference>
<dbReference type="GO" id="GO:0005930">
    <property type="term" value="C:axoneme"/>
    <property type="evidence" value="ECO:0007669"/>
    <property type="project" value="UniProtKB-SubCell"/>
</dbReference>
<evidence type="ECO:0000256" key="10">
    <source>
        <dbReference type="RuleBase" id="RU367040"/>
    </source>
</evidence>
<keyword evidence="14" id="KW-1185">Reference proteome</keyword>
<gene>
    <name evidence="13" type="ORF">PYW07_006360</name>
</gene>